<sequence>MQGWVKKVWETFLIGEWSLKASVKNGLGETISGHHLKIRMW</sequence>
<dbReference type="EMBL" id="AEUV02000002">
    <property type="protein sequence ID" value="EHI74079.1"/>
    <property type="molecule type" value="Genomic_DNA"/>
</dbReference>
<protein>
    <submittedName>
        <fullName evidence="1">Uncharacterized protein</fullName>
    </submittedName>
</protein>
<evidence type="ECO:0000313" key="2">
    <source>
        <dbReference type="Proteomes" id="UP000004322"/>
    </source>
</evidence>
<organism evidence="1 2">
    <name type="scientific">Streptococcus criceti HS-6</name>
    <dbReference type="NCBI Taxonomy" id="873449"/>
    <lineage>
        <taxon>Bacteria</taxon>
        <taxon>Bacillati</taxon>
        <taxon>Bacillota</taxon>
        <taxon>Bacilli</taxon>
        <taxon>Lactobacillales</taxon>
        <taxon>Streptococcaceae</taxon>
        <taxon>Streptococcus</taxon>
    </lineage>
</organism>
<reference evidence="1" key="1">
    <citation type="submission" date="2011-07" db="EMBL/GenBank/DDBJ databases">
        <authorList>
            <person name="Stanhope M.J."/>
            <person name="Durkin A.S."/>
            <person name="Hostetler J."/>
            <person name="Kim M."/>
            <person name="Radune D."/>
            <person name="Singh I."/>
            <person name="Town C.D."/>
        </authorList>
    </citation>
    <scope>NUCLEOTIDE SEQUENCE [LARGE SCALE GENOMIC DNA]</scope>
    <source>
        <strain evidence="1">HS-6</strain>
    </source>
</reference>
<evidence type="ECO:0000313" key="1">
    <source>
        <dbReference type="EMBL" id="EHI74079.1"/>
    </source>
</evidence>
<dbReference type="Proteomes" id="UP000004322">
    <property type="component" value="Unassembled WGS sequence"/>
</dbReference>
<comment type="caution">
    <text evidence="1">The sequence shown here is derived from an EMBL/GenBank/DDBJ whole genome shotgun (WGS) entry which is preliminary data.</text>
</comment>
<accession>G5JSS2</accession>
<gene>
    <name evidence="1" type="ORF">STRCR_0970</name>
</gene>
<keyword evidence="2" id="KW-1185">Reference proteome</keyword>
<dbReference type="AlphaFoldDB" id="G5JSS2"/>
<name>G5JSS2_STRCG</name>
<proteinExistence type="predicted"/>